<organism evidence="1 2">
    <name type="scientific">Denitromonas iodatirespirans</name>
    <dbReference type="NCBI Taxonomy" id="2795389"/>
    <lineage>
        <taxon>Bacteria</taxon>
        <taxon>Pseudomonadati</taxon>
        <taxon>Pseudomonadota</taxon>
        <taxon>Betaproteobacteria</taxon>
        <taxon>Rhodocyclales</taxon>
        <taxon>Zoogloeaceae</taxon>
        <taxon>Denitromonas</taxon>
    </lineage>
</organism>
<evidence type="ECO:0000313" key="1">
    <source>
        <dbReference type="EMBL" id="MBT0959576.1"/>
    </source>
</evidence>
<reference evidence="2" key="1">
    <citation type="journal article" date="2022" name="ISME J.">
        <title>Genetic and phylogenetic analysis of dissimilatory iodate-reducing bacteria identifies potential niches across the world's oceans.</title>
        <authorList>
            <person name="Reyes-Umana V."/>
            <person name="Henning Z."/>
            <person name="Lee K."/>
            <person name="Barnum T.P."/>
            <person name="Coates J.D."/>
        </authorList>
    </citation>
    <scope>NUCLEOTIDE SEQUENCE [LARGE SCALE GENOMIC DNA]</scope>
    <source>
        <strain evidence="2">IR12</strain>
    </source>
</reference>
<proteinExistence type="predicted"/>
<sequence>MSTNEDLLCQALEIEPPWRIVRMRNDLGRRQLDVWVARHTPRRGWFFGTSAAAPEAPEQVWRHVNVGQARCLIHASPTDDMMQAPLPWVGADEQTFTHGMTRLIAAHFLAGIKFQSICELLDIPVADLWKFKHNLDNGKVSLSGRETLMADRQPSAFGVPEADHPVWASLLDGAIELDIRVLSLKLLLTKLRGQMPLISDPEVRQLKARELQHYFERYAPQLAHELGQIRPATLSGDSL</sequence>
<gene>
    <name evidence="1" type="ORF">I8J34_00205</name>
</gene>
<comment type="caution">
    <text evidence="1">The sequence shown here is derived from an EMBL/GenBank/DDBJ whole genome shotgun (WGS) entry which is preliminary data.</text>
</comment>
<protein>
    <submittedName>
        <fullName evidence="1">Uncharacterized protein</fullName>
    </submittedName>
</protein>
<dbReference type="RefSeq" id="WP_214359343.1">
    <property type="nucleotide sequence ID" value="NZ_JAEKFT010000001.1"/>
</dbReference>
<dbReference type="EMBL" id="JAEKFT010000001">
    <property type="protein sequence ID" value="MBT0959576.1"/>
    <property type="molecule type" value="Genomic_DNA"/>
</dbReference>
<evidence type="ECO:0000313" key="2">
    <source>
        <dbReference type="Proteomes" id="UP000694660"/>
    </source>
</evidence>
<name>A0A944HAN8_DENI1</name>
<dbReference type="Proteomes" id="UP000694660">
    <property type="component" value="Unassembled WGS sequence"/>
</dbReference>
<dbReference type="AlphaFoldDB" id="A0A944HAN8"/>
<keyword evidence="2" id="KW-1185">Reference proteome</keyword>
<accession>A0A944HAN8</accession>